<sequence length="63" mass="7390">MNRARPTRAQIKSMHQLFQRSPDGSPNYRAFRKRFQLLSFDSVFGGTWHGMFIGIETDGYRHS</sequence>
<organism evidence="2 3">
    <name type="scientific">Microvirga lotononidis</name>
    <dbReference type="NCBI Taxonomy" id="864069"/>
    <lineage>
        <taxon>Bacteria</taxon>
        <taxon>Pseudomonadati</taxon>
        <taxon>Pseudomonadota</taxon>
        <taxon>Alphaproteobacteria</taxon>
        <taxon>Hyphomicrobiales</taxon>
        <taxon>Methylobacteriaceae</taxon>
        <taxon>Microvirga</taxon>
    </lineage>
</organism>
<dbReference type="OrthoDB" id="8480343at2"/>
<dbReference type="HOGENOM" id="CLU_2880851_0_0_5"/>
<evidence type="ECO:0000256" key="1">
    <source>
        <dbReference type="SAM" id="MobiDB-lite"/>
    </source>
</evidence>
<protein>
    <submittedName>
        <fullName evidence="2">Uncharacterized protein</fullName>
    </submittedName>
</protein>
<dbReference type="EMBL" id="JH660646">
    <property type="protein sequence ID" value="EIM26197.1"/>
    <property type="molecule type" value="Genomic_DNA"/>
</dbReference>
<evidence type="ECO:0000313" key="3">
    <source>
        <dbReference type="Proteomes" id="UP000003947"/>
    </source>
</evidence>
<dbReference type="AlphaFoldDB" id="I4YQF5"/>
<dbReference type="RefSeq" id="WP_009492176.1">
    <property type="nucleotide sequence ID" value="NZ_CP141050.1"/>
</dbReference>
<keyword evidence="3" id="KW-1185">Reference proteome</keyword>
<dbReference type="Proteomes" id="UP000003947">
    <property type="component" value="Unassembled WGS sequence"/>
</dbReference>
<accession>I4YQF5</accession>
<proteinExistence type="predicted"/>
<dbReference type="PATRIC" id="fig|864069.3.peg.5546"/>
<feature type="region of interest" description="Disordered" evidence="1">
    <location>
        <begin position="1"/>
        <end position="25"/>
    </location>
</feature>
<evidence type="ECO:0000313" key="2">
    <source>
        <dbReference type="EMBL" id="EIM26197.1"/>
    </source>
</evidence>
<gene>
    <name evidence="2" type="ORF">MicloDRAFT_00051550</name>
</gene>
<name>I4YQF5_9HYPH</name>
<reference evidence="2 3" key="1">
    <citation type="submission" date="2012-02" db="EMBL/GenBank/DDBJ databases">
        <title>Improved High-Quality Draft sequence of Microvirga sp. WSM3557.</title>
        <authorList>
            <consortium name="US DOE Joint Genome Institute"/>
            <person name="Lucas S."/>
            <person name="Han J."/>
            <person name="Lapidus A."/>
            <person name="Cheng J.-F."/>
            <person name="Goodwin L."/>
            <person name="Pitluck S."/>
            <person name="Peters L."/>
            <person name="Zhang X."/>
            <person name="Detter J.C."/>
            <person name="Han C."/>
            <person name="Tapia R."/>
            <person name="Land M."/>
            <person name="Hauser L."/>
            <person name="Kyrpides N."/>
            <person name="Ivanova N."/>
            <person name="Pagani I."/>
            <person name="Brau L."/>
            <person name="Yates R."/>
            <person name="O'Hara G."/>
            <person name="Rui T."/>
            <person name="Howieson J."/>
            <person name="Reeve W."/>
            <person name="Woyke T."/>
        </authorList>
    </citation>
    <scope>NUCLEOTIDE SEQUENCE [LARGE SCALE GENOMIC DNA]</scope>
    <source>
        <strain evidence="2 3">WSM3557</strain>
    </source>
</reference>
<dbReference type="STRING" id="864069.MicloDRAFT_00051550"/>